<dbReference type="InterPro" id="IPR050109">
    <property type="entry name" value="HTH-type_TetR-like_transc_reg"/>
</dbReference>
<protein>
    <recommendedName>
        <fullName evidence="3">HTH tetR-type domain-containing protein</fullName>
    </recommendedName>
</protein>
<proteinExistence type="predicted"/>
<dbReference type="PANTHER" id="PTHR30328:SF54">
    <property type="entry name" value="HTH-TYPE TRANSCRIPTIONAL REPRESSOR SCO4008"/>
    <property type="match status" value="1"/>
</dbReference>
<dbReference type="AlphaFoldDB" id="A7YVV5"/>
<sequence length="193" mass="20972">MAWNTERTKLLLLAAATHEFSDKGFAGARVDRIAKNAGVNKERIYEYYGSKCGLFDAALADLFPHDLEVPLDAGGLGSFVGQLFDRYCEDDTAARLLLWEALEAAPGAVETGPSIRWWTRQVDRLLVAIPGTDRASAADILLTIVTLCACWPVIQLRESIPSRERAGRDAARRASVVSTVLLAVQPLIDSGTA</sequence>
<name>A7YVV5_9MICC</name>
<dbReference type="InterPro" id="IPR009057">
    <property type="entry name" value="Homeodomain-like_sf"/>
</dbReference>
<dbReference type="Gene3D" id="1.10.357.10">
    <property type="entry name" value="Tetracycline Repressor, domain 2"/>
    <property type="match status" value="1"/>
</dbReference>
<dbReference type="Pfam" id="PF17926">
    <property type="entry name" value="TetR_C_21"/>
    <property type="match status" value="1"/>
</dbReference>
<dbReference type="PROSITE" id="PS50977">
    <property type="entry name" value="HTH_TETR_2"/>
    <property type="match status" value="1"/>
</dbReference>
<feature type="DNA-binding region" description="H-T-H motif" evidence="2">
    <location>
        <begin position="29"/>
        <end position="48"/>
    </location>
</feature>
<reference evidence="4" key="1">
    <citation type="journal article" date="2007" name="J. Bacteriol.">
        <title>Cloning of a gene cluster involved in the catabolism of p-nitrophenol by Arthrobacter sp. strain JS443 and characterization of the p-nitrophenol monooxygenase.</title>
        <authorList>
            <person name="Perry L.L."/>
            <person name="Zylstra G.J."/>
        </authorList>
    </citation>
    <scope>NUCLEOTIDE SEQUENCE</scope>
    <source>
        <strain evidence="4">JS443</strain>
    </source>
</reference>
<dbReference type="PRINTS" id="PR00455">
    <property type="entry name" value="HTHTETR"/>
</dbReference>
<accession>A7YVV5</accession>
<evidence type="ECO:0000259" key="3">
    <source>
        <dbReference type="PROSITE" id="PS50977"/>
    </source>
</evidence>
<dbReference type="SUPFAM" id="SSF46689">
    <property type="entry name" value="Homeodomain-like"/>
    <property type="match status" value="1"/>
</dbReference>
<evidence type="ECO:0000313" key="4">
    <source>
        <dbReference type="EMBL" id="ABL75146.1"/>
    </source>
</evidence>
<dbReference type="EMBL" id="EF052871">
    <property type="protein sequence ID" value="ABL75146.1"/>
    <property type="molecule type" value="Genomic_DNA"/>
</dbReference>
<dbReference type="PANTHER" id="PTHR30328">
    <property type="entry name" value="TRANSCRIPTIONAL REPRESSOR"/>
    <property type="match status" value="1"/>
</dbReference>
<evidence type="ECO:0000256" key="1">
    <source>
        <dbReference type="ARBA" id="ARBA00023125"/>
    </source>
</evidence>
<evidence type="ECO:0000256" key="2">
    <source>
        <dbReference type="PROSITE-ProRule" id="PRU00335"/>
    </source>
</evidence>
<dbReference type="InterPro" id="IPR041467">
    <property type="entry name" value="Sco4008_C"/>
</dbReference>
<keyword evidence="1 2" id="KW-0238">DNA-binding</keyword>
<feature type="domain" description="HTH tetR-type" evidence="3">
    <location>
        <begin position="6"/>
        <end position="66"/>
    </location>
</feature>
<dbReference type="GO" id="GO:0003677">
    <property type="term" value="F:DNA binding"/>
    <property type="evidence" value="ECO:0007669"/>
    <property type="project" value="UniProtKB-UniRule"/>
</dbReference>
<dbReference type="InterPro" id="IPR001647">
    <property type="entry name" value="HTH_TetR"/>
</dbReference>
<dbReference type="GO" id="GO:0006355">
    <property type="term" value="P:regulation of DNA-templated transcription"/>
    <property type="evidence" value="ECO:0007669"/>
    <property type="project" value="UniProtKB-ARBA"/>
</dbReference>
<dbReference type="Pfam" id="PF00440">
    <property type="entry name" value="TetR_N"/>
    <property type="match status" value="1"/>
</dbReference>
<organism evidence="4">
    <name type="scientific">Arthrobacter sp. JS443</name>
    <dbReference type="NCBI Taxonomy" id="416011"/>
    <lineage>
        <taxon>Bacteria</taxon>
        <taxon>Bacillati</taxon>
        <taxon>Actinomycetota</taxon>
        <taxon>Actinomycetes</taxon>
        <taxon>Micrococcales</taxon>
        <taxon>Micrococcaceae</taxon>
        <taxon>Arthrobacter</taxon>
    </lineage>
</organism>